<keyword evidence="4 10" id="KW-0690">Ribosome biogenesis</keyword>
<comment type="subunit">
    <text evidence="3 10">Associates with 90S and pre-40S pre-ribosomal particles.</text>
</comment>
<comment type="function">
    <text evidence="9 10">Component of the 90S pre-ribosome involved in the maturation of rRNAs. Required for early cleavages of the pre-RNAs in the 40S ribosomal subunit maturation pathway.</text>
</comment>
<dbReference type="OrthoDB" id="448446at2759"/>
<gene>
    <name evidence="13" type="ORF">BJ875DRAFT_511433</name>
</gene>
<evidence type="ECO:0000256" key="6">
    <source>
        <dbReference type="ARBA" id="ARBA00023054"/>
    </source>
</evidence>
<comment type="subcellular location">
    <subcellularLocation>
        <location evidence="1 10">Nucleus</location>
        <location evidence="1 10">Nucleolus</location>
    </subcellularLocation>
</comment>
<keyword evidence="14" id="KW-1185">Reference proteome</keyword>
<evidence type="ECO:0000256" key="9">
    <source>
        <dbReference type="ARBA" id="ARBA00025053"/>
    </source>
</evidence>
<evidence type="ECO:0000256" key="2">
    <source>
        <dbReference type="ARBA" id="ARBA00009418"/>
    </source>
</evidence>
<organism evidence="13 14">
    <name type="scientific">Amylocarpus encephaloides</name>
    <dbReference type="NCBI Taxonomy" id="45428"/>
    <lineage>
        <taxon>Eukaryota</taxon>
        <taxon>Fungi</taxon>
        <taxon>Dikarya</taxon>
        <taxon>Ascomycota</taxon>
        <taxon>Pezizomycotina</taxon>
        <taxon>Leotiomycetes</taxon>
        <taxon>Helotiales</taxon>
        <taxon>Helotiales incertae sedis</taxon>
        <taxon>Amylocarpus</taxon>
    </lineage>
</organism>
<dbReference type="GO" id="GO:0005730">
    <property type="term" value="C:nucleolus"/>
    <property type="evidence" value="ECO:0007669"/>
    <property type="project" value="UniProtKB-SubCell"/>
</dbReference>
<evidence type="ECO:0000256" key="11">
    <source>
        <dbReference type="SAM" id="Coils"/>
    </source>
</evidence>
<comment type="similarity">
    <text evidence="2 10">Belongs to the RRP36 family.</text>
</comment>
<dbReference type="EMBL" id="MU251489">
    <property type="protein sequence ID" value="KAG9233721.1"/>
    <property type="molecule type" value="Genomic_DNA"/>
</dbReference>
<feature type="non-terminal residue" evidence="13">
    <location>
        <position position="1"/>
    </location>
</feature>
<feature type="coiled-coil region" evidence="11">
    <location>
        <begin position="219"/>
        <end position="273"/>
    </location>
</feature>
<feature type="compositionally biased region" description="Basic residues" evidence="12">
    <location>
        <begin position="281"/>
        <end position="296"/>
    </location>
</feature>
<dbReference type="PANTHER" id="PTHR21738">
    <property type="entry name" value="RIBOSOMAL RNA PROCESSING PROTEIN 36 HOMOLOG"/>
    <property type="match status" value="1"/>
</dbReference>
<feature type="region of interest" description="Disordered" evidence="12">
    <location>
        <begin position="281"/>
        <end position="303"/>
    </location>
</feature>
<dbReference type="GO" id="GO:0030686">
    <property type="term" value="C:90S preribosome"/>
    <property type="evidence" value="ECO:0007669"/>
    <property type="project" value="TreeGrafter"/>
</dbReference>
<keyword evidence="5 10" id="KW-0698">rRNA processing</keyword>
<evidence type="ECO:0000256" key="5">
    <source>
        <dbReference type="ARBA" id="ARBA00022552"/>
    </source>
</evidence>
<feature type="compositionally biased region" description="Acidic residues" evidence="12">
    <location>
        <begin position="51"/>
        <end position="61"/>
    </location>
</feature>
<evidence type="ECO:0000256" key="8">
    <source>
        <dbReference type="ARBA" id="ARBA00023274"/>
    </source>
</evidence>
<reference evidence="13" key="1">
    <citation type="journal article" date="2021" name="IMA Fungus">
        <title>Genomic characterization of three marine fungi, including Emericellopsis atlantica sp. nov. with signatures of a generalist lifestyle and marine biomass degradation.</title>
        <authorList>
            <person name="Hagestad O.C."/>
            <person name="Hou L."/>
            <person name="Andersen J.H."/>
            <person name="Hansen E.H."/>
            <person name="Altermark B."/>
            <person name="Li C."/>
            <person name="Kuhnert E."/>
            <person name="Cox R.J."/>
            <person name="Crous P.W."/>
            <person name="Spatafora J.W."/>
            <person name="Lail K."/>
            <person name="Amirebrahimi M."/>
            <person name="Lipzen A."/>
            <person name="Pangilinan J."/>
            <person name="Andreopoulos W."/>
            <person name="Hayes R.D."/>
            <person name="Ng V."/>
            <person name="Grigoriev I.V."/>
            <person name="Jackson S.A."/>
            <person name="Sutton T.D.S."/>
            <person name="Dobson A.D.W."/>
            <person name="Rama T."/>
        </authorList>
    </citation>
    <scope>NUCLEOTIDE SEQUENCE</scope>
    <source>
        <strain evidence="13">TRa018bII</strain>
    </source>
</reference>
<accession>A0A9P7YHJ8</accession>
<keyword evidence="6 11" id="KW-0175">Coiled coil</keyword>
<dbReference type="Proteomes" id="UP000824998">
    <property type="component" value="Unassembled WGS sequence"/>
</dbReference>
<comment type="caution">
    <text evidence="13">The sequence shown here is derived from an EMBL/GenBank/DDBJ whole genome shotgun (WGS) entry which is preliminary data.</text>
</comment>
<proteinExistence type="inferred from homology"/>
<evidence type="ECO:0000256" key="4">
    <source>
        <dbReference type="ARBA" id="ARBA00022517"/>
    </source>
</evidence>
<dbReference type="Pfam" id="PF06102">
    <property type="entry name" value="RRP36"/>
    <property type="match status" value="1"/>
</dbReference>
<keyword evidence="7 10" id="KW-0539">Nucleus</keyword>
<protein>
    <recommendedName>
        <fullName evidence="10">rRNA biogenesis protein RRP36</fullName>
    </recommendedName>
</protein>
<evidence type="ECO:0000256" key="10">
    <source>
        <dbReference type="RuleBase" id="RU368027"/>
    </source>
</evidence>
<dbReference type="PANTHER" id="PTHR21738:SF0">
    <property type="entry name" value="RIBOSOMAL RNA PROCESSING PROTEIN 36 HOMOLOG"/>
    <property type="match status" value="1"/>
</dbReference>
<feature type="compositionally biased region" description="Basic and acidic residues" evidence="12">
    <location>
        <begin position="114"/>
        <end position="135"/>
    </location>
</feature>
<evidence type="ECO:0000256" key="12">
    <source>
        <dbReference type="SAM" id="MobiDB-lite"/>
    </source>
</evidence>
<dbReference type="GO" id="GO:0000462">
    <property type="term" value="P:maturation of SSU-rRNA from tricistronic rRNA transcript (SSU-rRNA, 5.8S rRNA, LSU-rRNA)"/>
    <property type="evidence" value="ECO:0007669"/>
    <property type="project" value="TreeGrafter"/>
</dbReference>
<evidence type="ECO:0000256" key="7">
    <source>
        <dbReference type="ARBA" id="ARBA00023242"/>
    </source>
</evidence>
<evidence type="ECO:0000256" key="1">
    <source>
        <dbReference type="ARBA" id="ARBA00004604"/>
    </source>
</evidence>
<keyword evidence="8 10" id="KW-0687">Ribonucleoprotein</keyword>
<evidence type="ECO:0000256" key="3">
    <source>
        <dbReference type="ARBA" id="ARBA00011167"/>
    </source>
</evidence>
<name>A0A9P7YHJ8_9HELO</name>
<evidence type="ECO:0000313" key="14">
    <source>
        <dbReference type="Proteomes" id="UP000824998"/>
    </source>
</evidence>
<sequence length="303" mass="34624">LIGNKRKALDVGLQRRVRARREDSEELEDSRSETTSSSNDPALDTDRSDSNEEDEGDEDDSNVSPRTSSELEPEDAASISFGALAKAEASIAGTKSKNRATKNANTDSWSNNEALERKAGRKDTRGFERASKHAPTEISSKKAVSRKREVILVPKRESRDPRFDAMSGQVDEGKIRKAFAFLDDYRDDEMKELRNTIKNTKDEGAKDGMKRHLIAMESRKKAQARKDKHAEVLDRYRKEEKELVKQGKQPFYLKKAEQNKRVLMDQYGALKGKQLDRVIERRRKKVDQKEKKKMPWARREAAA</sequence>
<dbReference type="InterPro" id="IPR009292">
    <property type="entry name" value="RRP36"/>
</dbReference>
<evidence type="ECO:0000313" key="13">
    <source>
        <dbReference type="EMBL" id="KAG9233721.1"/>
    </source>
</evidence>
<dbReference type="AlphaFoldDB" id="A0A9P7YHJ8"/>
<feature type="compositionally biased region" description="Polar residues" evidence="12">
    <location>
        <begin position="101"/>
        <end position="113"/>
    </location>
</feature>
<feature type="region of interest" description="Disordered" evidence="12">
    <location>
        <begin position="1"/>
        <end position="149"/>
    </location>
</feature>